<dbReference type="Proteomes" id="UP000265520">
    <property type="component" value="Unassembled WGS sequence"/>
</dbReference>
<reference evidence="1 2" key="1">
    <citation type="journal article" date="2018" name="Front. Plant Sci.">
        <title>Red Clover (Trifolium pratense) and Zigzag Clover (T. medium) - A Picture of Genomic Similarities and Differences.</title>
        <authorList>
            <person name="Dluhosova J."/>
            <person name="Istvanek J."/>
            <person name="Nedelnik J."/>
            <person name="Repkova J."/>
        </authorList>
    </citation>
    <scope>NUCLEOTIDE SEQUENCE [LARGE SCALE GENOMIC DNA]</scope>
    <source>
        <strain evidence="2">cv. 10/8</strain>
        <tissue evidence="1">Leaf</tissue>
    </source>
</reference>
<accession>A0A392NYH1</accession>
<dbReference type="AlphaFoldDB" id="A0A392NYH1"/>
<dbReference type="EMBL" id="LXQA010056734">
    <property type="protein sequence ID" value="MCI04851.1"/>
    <property type="molecule type" value="Genomic_DNA"/>
</dbReference>
<feature type="non-terminal residue" evidence="1">
    <location>
        <position position="1"/>
    </location>
</feature>
<evidence type="ECO:0000313" key="2">
    <source>
        <dbReference type="Proteomes" id="UP000265520"/>
    </source>
</evidence>
<organism evidence="1 2">
    <name type="scientific">Trifolium medium</name>
    <dbReference type="NCBI Taxonomy" id="97028"/>
    <lineage>
        <taxon>Eukaryota</taxon>
        <taxon>Viridiplantae</taxon>
        <taxon>Streptophyta</taxon>
        <taxon>Embryophyta</taxon>
        <taxon>Tracheophyta</taxon>
        <taxon>Spermatophyta</taxon>
        <taxon>Magnoliopsida</taxon>
        <taxon>eudicotyledons</taxon>
        <taxon>Gunneridae</taxon>
        <taxon>Pentapetalae</taxon>
        <taxon>rosids</taxon>
        <taxon>fabids</taxon>
        <taxon>Fabales</taxon>
        <taxon>Fabaceae</taxon>
        <taxon>Papilionoideae</taxon>
        <taxon>50 kb inversion clade</taxon>
        <taxon>NPAAA clade</taxon>
        <taxon>Hologalegina</taxon>
        <taxon>IRL clade</taxon>
        <taxon>Trifolieae</taxon>
        <taxon>Trifolium</taxon>
    </lineage>
</organism>
<comment type="caution">
    <text evidence="1">The sequence shown here is derived from an EMBL/GenBank/DDBJ whole genome shotgun (WGS) entry which is preliminary data.</text>
</comment>
<sequence length="71" mass="8208">VTQNRGKKENRKNNKKNNITGMVVEVVLVECESNEVRDLETRSFRIGVERFDIEANDEAREVDLGDEEVDQ</sequence>
<keyword evidence="2" id="KW-1185">Reference proteome</keyword>
<proteinExistence type="predicted"/>
<protein>
    <submittedName>
        <fullName evidence="1">Uncharacterized protein</fullName>
    </submittedName>
</protein>
<evidence type="ECO:0000313" key="1">
    <source>
        <dbReference type="EMBL" id="MCI04851.1"/>
    </source>
</evidence>
<name>A0A392NYH1_9FABA</name>